<gene>
    <name evidence="1" type="ORF">SAMN04488011_10655</name>
</gene>
<dbReference type="Pfam" id="PF05013">
    <property type="entry name" value="FGase"/>
    <property type="match status" value="1"/>
</dbReference>
<evidence type="ECO:0000313" key="2">
    <source>
        <dbReference type="Proteomes" id="UP000199372"/>
    </source>
</evidence>
<dbReference type="InterPro" id="IPR007709">
    <property type="entry name" value="N-FG_amidohydro"/>
</dbReference>
<keyword evidence="2" id="KW-1185">Reference proteome</keyword>
<organism evidence="1 2">
    <name type="scientific">Palleronia pelagia</name>
    <dbReference type="NCBI Taxonomy" id="387096"/>
    <lineage>
        <taxon>Bacteria</taxon>
        <taxon>Pseudomonadati</taxon>
        <taxon>Pseudomonadota</taxon>
        <taxon>Alphaproteobacteria</taxon>
        <taxon>Rhodobacterales</taxon>
        <taxon>Roseobacteraceae</taxon>
        <taxon>Palleronia</taxon>
    </lineage>
</organism>
<sequence length="291" mass="31621">MIRVELPAYDLFRPERLETGLIFASPHSGRHYSDEFLAASRLDPAVLRSSEDAFVDRLFSAAPAHGAPLLCAHHPRAWVDLNRAVTELDPALIEDLPRGPHNPRVTSGLGVIPRVVAGGRAIYDGKIPLPAAKARLEGVWTPYHARLRSLIDEARTAFGHAILIDCHSMPHEALETAGAPGKRPQIVLGDRFGAAAAPGIVDSIESVFTALGLRCARNTPFAGAYMAQHYGRPARAQHVVQIEIDRALYMDERKVEPNDGFDDFKALMDRAVAHMVKIGAGRRDGGSLAAE</sequence>
<dbReference type="AlphaFoldDB" id="A0A1H8J480"/>
<reference evidence="2" key="1">
    <citation type="submission" date="2016-10" db="EMBL/GenBank/DDBJ databases">
        <authorList>
            <person name="Varghese N."/>
            <person name="Submissions S."/>
        </authorList>
    </citation>
    <scope>NUCLEOTIDE SEQUENCE [LARGE SCALE GENOMIC DNA]</scope>
    <source>
        <strain evidence="2">DSM 26893</strain>
    </source>
</reference>
<keyword evidence="1" id="KW-0378">Hydrolase</keyword>
<proteinExistence type="predicted"/>
<evidence type="ECO:0000313" key="1">
    <source>
        <dbReference type="EMBL" id="SEN75255.1"/>
    </source>
</evidence>
<protein>
    <submittedName>
        <fullName evidence="1">N-formylglutamate amidohydrolase</fullName>
    </submittedName>
</protein>
<accession>A0A1H8J480</accession>
<dbReference type="EMBL" id="FOCM01000006">
    <property type="protein sequence ID" value="SEN75255.1"/>
    <property type="molecule type" value="Genomic_DNA"/>
</dbReference>
<name>A0A1H8J480_9RHOB</name>
<dbReference type="GO" id="GO:0016787">
    <property type="term" value="F:hydrolase activity"/>
    <property type="evidence" value="ECO:0007669"/>
    <property type="project" value="UniProtKB-KW"/>
</dbReference>
<dbReference type="Proteomes" id="UP000199372">
    <property type="component" value="Unassembled WGS sequence"/>
</dbReference>
<dbReference type="Gene3D" id="3.40.630.40">
    <property type="entry name" value="Zn-dependent exopeptidases"/>
    <property type="match status" value="1"/>
</dbReference>
<dbReference type="SUPFAM" id="SSF53187">
    <property type="entry name" value="Zn-dependent exopeptidases"/>
    <property type="match status" value="1"/>
</dbReference>